<comment type="cofactor">
    <cofactor evidence="8">
        <name>dipyrromethane</name>
        <dbReference type="ChEBI" id="CHEBI:60342"/>
    </cofactor>
    <text evidence="8">Binds 1 dipyrromethane group covalently.</text>
</comment>
<dbReference type="PANTHER" id="PTHR11557">
    <property type="entry name" value="PORPHOBILINOGEN DEAMINASE"/>
    <property type="match status" value="1"/>
</dbReference>
<dbReference type="AlphaFoldDB" id="A0A1M5ZXJ7"/>
<evidence type="ECO:0000256" key="4">
    <source>
        <dbReference type="ARBA" id="ARBA00011245"/>
    </source>
</evidence>
<dbReference type="InterPro" id="IPR022418">
    <property type="entry name" value="Porphobilinogen_deaminase_C"/>
</dbReference>
<dbReference type="Gene3D" id="3.40.190.10">
    <property type="entry name" value="Periplasmic binding protein-like II"/>
    <property type="match status" value="2"/>
</dbReference>
<dbReference type="PIRSF" id="PIRSF001438">
    <property type="entry name" value="4pyrrol_synth_OHMeBilane_synth"/>
    <property type="match status" value="1"/>
</dbReference>
<dbReference type="Pfam" id="PF01379">
    <property type="entry name" value="Porphobil_deam"/>
    <property type="match status" value="1"/>
</dbReference>
<evidence type="ECO:0000256" key="1">
    <source>
        <dbReference type="ARBA" id="ARBA00002869"/>
    </source>
</evidence>
<feature type="domain" description="Porphobilinogen deaminase C-terminal" evidence="10">
    <location>
        <begin position="229"/>
        <end position="298"/>
    </location>
</feature>
<feature type="domain" description="Porphobilinogen deaminase N-terminal" evidence="9">
    <location>
        <begin position="9"/>
        <end position="216"/>
    </location>
</feature>
<dbReference type="NCBIfam" id="TIGR00212">
    <property type="entry name" value="hemC"/>
    <property type="match status" value="1"/>
</dbReference>
<accession>A0A1M5ZXJ7</accession>
<feature type="modified residue" description="S-(dipyrrolylmethanemethyl)cysteine" evidence="8">
    <location>
        <position position="245"/>
    </location>
</feature>
<dbReference type="PANTHER" id="PTHR11557:SF0">
    <property type="entry name" value="PORPHOBILINOGEN DEAMINASE"/>
    <property type="match status" value="1"/>
</dbReference>
<dbReference type="GO" id="GO:0004418">
    <property type="term" value="F:hydroxymethylbilane synthase activity"/>
    <property type="evidence" value="ECO:0007669"/>
    <property type="project" value="UniProtKB-UniRule"/>
</dbReference>
<evidence type="ECO:0000256" key="2">
    <source>
        <dbReference type="ARBA" id="ARBA00004735"/>
    </source>
</evidence>
<name>A0A1M5ZXJ7_9FIRM</name>
<gene>
    <name evidence="8" type="primary">hemC</name>
    <name evidence="11" type="ORF">SAMN02745671_00037</name>
</gene>
<dbReference type="InterPro" id="IPR000860">
    <property type="entry name" value="HemC"/>
</dbReference>
<dbReference type="CDD" id="cd13646">
    <property type="entry name" value="PBP2_EcHMBS_like"/>
    <property type="match status" value="1"/>
</dbReference>
<organism evidence="11 12">
    <name type="scientific">Anaerovibrio lipolyticus DSM 3074</name>
    <dbReference type="NCBI Taxonomy" id="1120997"/>
    <lineage>
        <taxon>Bacteria</taxon>
        <taxon>Bacillati</taxon>
        <taxon>Bacillota</taxon>
        <taxon>Negativicutes</taxon>
        <taxon>Selenomonadales</taxon>
        <taxon>Selenomonadaceae</taxon>
        <taxon>Anaerovibrio</taxon>
    </lineage>
</organism>
<evidence type="ECO:0000256" key="5">
    <source>
        <dbReference type="ARBA" id="ARBA00022679"/>
    </source>
</evidence>
<evidence type="ECO:0000259" key="9">
    <source>
        <dbReference type="Pfam" id="PF01379"/>
    </source>
</evidence>
<evidence type="ECO:0000256" key="6">
    <source>
        <dbReference type="ARBA" id="ARBA00023244"/>
    </source>
</evidence>
<dbReference type="FunFam" id="3.40.190.10:FF:000005">
    <property type="entry name" value="Porphobilinogen deaminase"/>
    <property type="match status" value="1"/>
</dbReference>
<dbReference type="RefSeq" id="WP_080325153.1">
    <property type="nucleotide sequence ID" value="NZ_FQYW01000003.1"/>
</dbReference>
<sequence>MSDNKKEKIVIGTRSSQLALWQADYIADRLRKQYPGLVVERVLMTTKGDKILDAPLAKIGGKGLFTKELETAMLNGDIDIAVHSLKDMPVEVPEGLKITAVTQREDPGDVLVSPKYKLFSELPKGAKIGTSSLRRKAQLLSARPDLTICDLRGNVNTRLKKLEEENFDGIILAAAGLKRLGFGSRITDVLDKKVCLPAVGQGALAVESRADDKEVNELVAFLNDDDTLTCTKAERSFLNRVQGGCQVPVGVYGTMNDGVLNVEGVIASLDGSKVYRDHIMGQPADAEAIGQQLADRLLEAGGRTVLAELGIEL</sequence>
<dbReference type="SUPFAM" id="SSF54782">
    <property type="entry name" value="Porphobilinogen deaminase (hydroxymethylbilane synthase), C-terminal domain"/>
    <property type="match status" value="1"/>
</dbReference>
<dbReference type="Pfam" id="PF03900">
    <property type="entry name" value="Porphobil_deamC"/>
    <property type="match status" value="1"/>
</dbReference>
<evidence type="ECO:0000313" key="12">
    <source>
        <dbReference type="Proteomes" id="UP000191240"/>
    </source>
</evidence>
<dbReference type="OrthoDB" id="9810298at2"/>
<evidence type="ECO:0000256" key="3">
    <source>
        <dbReference type="ARBA" id="ARBA00005638"/>
    </source>
</evidence>
<comment type="subunit">
    <text evidence="4 8">Monomer.</text>
</comment>
<dbReference type="Gene3D" id="3.30.160.40">
    <property type="entry name" value="Porphobilinogen deaminase, C-terminal domain"/>
    <property type="match status" value="1"/>
</dbReference>
<dbReference type="InterPro" id="IPR022419">
    <property type="entry name" value="Porphobilin_deaminase_cofac_BS"/>
</dbReference>
<keyword evidence="6 8" id="KW-0627">Porphyrin biosynthesis</keyword>
<dbReference type="FunFam" id="3.40.190.10:FF:000004">
    <property type="entry name" value="Porphobilinogen deaminase"/>
    <property type="match status" value="1"/>
</dbReference>
<dbReference type="SUPFAM" id="SSF53850">
    <property type="entry name" value="Periplasmic binding protein-like II"/>
    <property type="match status" value="1"/>
</dbReference>
<dbReference type="HAMAP" id="MF_00260">
    <property type="entry name" value="Porphobil_deam"/>
    <property type="match status" value="1"/>
</dbReference>
<dbReference type="GO" id="GO:0005737">
    <property type="term" value="C:cytoplasm"/>
    <property type="evidence" value="ECO:0007669"/>
    <property type="project" value="UniProtKB-UniRule"/>
</dbReference>
<proteinExistence type="inferred from homology"/>
<keyword evidence="5 8" id="KW-0808">Transferase</keyword>
<evidence type="ECO:0000256" key="8">
    <source>
        <dbReference type="HAMAP-Rule" id="MF_00260"/>
    </source>
</evidence>
<comment type="function">
    <text evidence="1 8">Tetrapolymerization of the monopyrrole PBG into the hydroxymethylbilane pre-uroporphyrinogen in several discrete steps.</text>
</comment>
<evidence type="ECO:0000256" key="7">
    <source>
        <dbReference type="ARBA" id="ARBA00048169"/>
    </source>
</evidence>
<dbReference type="PRINTS" id="PR00151">
    <property type="entry name" value="PORPHBDMNASE"/>
</dbReference>
<dbReference type="GO" id="GO:0006782">
    <property type="term" value="P:protoporphyrinogen IX biosynthetic process"/>
    <property type="evidence" value="ECO:0007669"/>
    <property type="project" value="UniProtKB-UniRule"/>
</dbReference>
<reference evidence="11 12" key="1">
    <citation type="submission" date="2016-11" db="EMBL/GenBank/DDBJ databases">
        <authorList>
            <person name="Jaros S."/>
            <person name="Januszkiewicz K."/>
            <person name="Wedrychowicz H."/>
        </authorList>
    </citation>
    <scope>NUCLEOTIDE SEQUENCE [LARGE SCALE GENOMIC DNA]</scope>
    <source>
        <strain evidence="11 12">DSM 3074</strain>
    </source>
</reference>
<evidence type="ECO:0000259" key="10">
    <source>
        <dbReference type="Pfam" id="PF03900"/>
    </source>
</evidence>
<dbReference type="EC" id="2.5.1.61" evidence="8"/>
<dbReference type="EMBL" id="FQYW01000003">
    <property type="protein sequence ID" value="SHI28898.1"/>
    <property type="molecule type" value="Genomic_DNA"/>
</dbReference>
<comment type="catalytic activity">
    <reaction evidence="7 8">
        <text>4 porphobilinogen + H2O = hydroxymethylbilane + 4 NH4(+)</text>
        <dbReference type="Rhea" id="RHEA:13185"/>
        <dbReference type="ChEBI" id="CHEBI:15377"/>
        <dbReference type="ChEBI" id="CHEBI:28938"/>
        <dbReference type="ChEBI" id="CHEBI:57845"/>
        <dbReference type="ChEBI" id="CHEBI:58126"/>
        <dbReference type="EC" id="2.5.1.61"/>
    </reaction>
</comment>
<dbReference type="InterPro" id="IPR036803">
    <property type="entry name" value="Porphobilinogen_deaminase_C_sf"/>
</dbReference>
<dbReference type="InterPro" id="IPR022417">
    <property type="entry name" value="Porphobilin_deaminase_N"/>
</dbReference>
<comment type="similarity">
    <text evidence="3 8">Belongs to the HMBS family.</text>
</comment>
<dbReference type="Proteomes" id="UP000191240">
    <property type="component" value="Unassembled WGS sequence"/>
</dbReference>
<dbReference type="PROSITE" id="PS00533">
    <property type="entry name" value="PORPHOBILINOGEN_DEAM"/>
    <property type="match status" value="1"/>
</dbReference>
<comment type="miscellaneous">
    <text evidence="8">The porphobilinogen subunits are added to the dipyrromethane group.</text>
</comment>
<evidence type="ECO:0000313" key="11">
    <source>
        <dbReference type="EMBL" id="SHI28898.1"/>
    </source>
</evidence>
<protein>
    <recommendedName>
        <fullName evidence="8">Porphobilinogen deaminase</fullName>
        <shortName evidence="8">PBG</shortName>
        <ecNumber evidence="8">2.5.1.61</ecNumber>
    </recommendedName>
    <alternativeName>
        <fullName evidence="8">Hydroxymethylbilane synthase</fullName>
        <shortName evidence="8">HMBS</shortName>
    </alternativeName>
    <alternativeName>
        <fullName evidence="8">Pre-uroporphyrinogen synthase</fullName>
    </alternativeName>
</protein>
<comment type="pathway">
    <text evidence="2">Porphyrin-containing compound metabolism; protoporphyrin-IX biosynthesis; coproporphyrinogen-III from 5-aminolevulinate: step 2/4.</text>
</comment>